<evidence type="ECO:0000256" key="10">
    <source>
        <dbReference type="PROSITE-ProRule" id="PRU01360"/>
    </source>
</evidence>
<dbReference type="InterPro" id="IPR000531">
    <property type="entry name" value="Beta-barrel_TonB"/>
</dbReference>
<sequence length="613" mass="67803">MKIQNVTKKLFLFILIVSPALLSAQLSLKDTIEIEEVVVTGTPVKVNKNNVPMAVSVVNRTQIEETDESALLPVLNGKVPGLFVTERGVTGFGVAAGSAGQISIRGVGGNPTTGVLMLIDGHPQFMGIMGHPLPDSYVASDVERVEVIRGPASILYGSNAMGGVINIITKKQTQEGVHGNARFTYGSFNTQKYMGSAGFKKDKFSAFISANHDNTDGHREHSEFKINNGYAKLGYQLNEHIHFTTDFSLADFEAADPGPDTINASAGEKIDISRGYWALTMQNEWEKISGSLKLFYNFGEHNITDGFHSNDHNYGVNFFESLKLFKGNNITLGVDYMNYGGKAENLKAMNGNGIVFADTTISETGVYGFVQQKLAKKLTLNAGLRYQNHSVYGSQWIPSAGFAWQLQESTTWKGTVSKGFRSPTMRELFLWGPNPELNPETIMNYETGISKSFFDNTINTEITFFMIEGDNLIVTVPMQGLKNAGEVENKGVEFSANAHPTKKLTIETTYSFMDMKNPVFATPEHNFFVSAHYSWKKFQLMGSLQQIANLDNDPSPNVNKVDYTLLKAKAVYNITPNLRWYISGENLLDQNYQVNRFYTMPGATVFSGLGFNF</sequence>
<feature type="domain" description="TonB-dependent receptor-like beta-barrel" evidence="13">
    <location>
        <begin position="183"/>
        <end position="587"/>
    </location>
</feature>
<dbReference type="InterPro" id="IPR039426">
    <property type="entry name" value="TonB-dep_rcpt-like"/>
</dbReference>
<keyword evidence="4 10" id="KW-0812">Transmembrane</keyword>
<dbReference type="GO" id="GO:0009279">
    <property type="term" value="C:cell outer membrane"/>
    <property type="evidence" value="ECO:0007669"/>
    <property type="project" value="UniProtKB-SubCell"/>
</dbReference>
<dbReference type="STRING" id="1168035.SAMN05444280_11439"/>
<dbReference type="GO" id="GO:0015344">
    <property type="term" value="F:siderophore uptake transmembrane transporter activity"/>
    <property type="evidence" value="ECO:0007669"/>
    <property type="project" value="TreeGrafter"/>
</dbReference>
<reference evidence="15 16" key="1">
    <citation type="submission" date="2016-11" db="EMBL/GenBank/DDBJ databases">
        <authorList>
            <person name="Jaros S."/>
            <person name="Januszkiewicz K."/>
            <person name="Wedrychowicz H."/>
        </authorList>
    </citation>
    <scope>NUCLEOTIDE SEQUENCE [LARGE SCALE GENOMIC DNA]</scope>
    <source>
        <strain evidence="15 16">DSM 27063</strain>
    </source>
</reference>
<evidence type="ECO:0000313" key="16">
    <source>
        <dbReference type="Proteomes" id="UP000184050"/>
    </source>
</evidence>
<dbReference type="InterPro" id="IPR037066">
    <property type="entry name" value="Plug_dom_sf"/>
</dbReference>
<dbReference type="PROSITE" id="PS52016">
    <property type="entry name" value="TONB_DEPENDENT_REC_3"/>
    <property type="match status" value="1"/>
</dbReference>
<proteinExistence type="inferred from homology"/>
<dbReference type="CDD" id="cd01347">
    <property type="entry name" value="ligand_gated_channel"/>
    <property type="match status" value="1"/>
</dbReference>
<dbReference type="OrthoDB" id="1109239at2"/>
<feature type="signal peptide" evidence="12">
    <location>
        <begin position="1"/>
        <end position="24"/>
    </location>
</feature>
<accession>A0A1M6HQ22</accession>
<dbReference type="GO" id="GO:0044718">
    <property type="term" value="P:siderophore transmembrane transport"/>
    <property type="evidence" value="ECO:0007669"/>
    <property type="project" value="TreeGrafter"/>
</dbReference>
<comment type="similarity">
    <text evidence="10 11">Belongs to the TonB-dependent receptor family.</text>
</comment>
<dbReference type="InterPro" id="IPR036942">
    <property type="entry name" value="Beta-barrel_TonB_sf"/>
</dbReference>
<evidence type="ECO:0000256" key="6">
    <source>
        <dbReference type="ARBA" id="ARBA00023077"/>
    </source>
</evidence>
<evidence type="ECO:0000256" key="3">
    <source>
        <dbReference type="ARBA" id="ARBA00022452"/>
    </source>
</evidence>
<comment type="subcellular location">
    <subcellularLocation>
        <location evidence="1 10">Cell outer membrane</location>
        <topology evidence="1 10">Multi-pass membrane protein</topology>
    </subcellularLocation>
</comment>
<keyword evidence="9 10" id="KW-0998">Cell outer membrane</keyword>
<evidence type="ECO:0000256" key="7">
    <source>
        <dbReference type="ARBA" id="ARBA00023136"/>
    </source>
</evidence>
<organism evidence="15 16">
    <name type="scientific">Tangfeifania diversioriginum</name>
    <dbReference type="NCBI Taxonomy" id="1168035"/>
    <lineage>
        <taxon>Bacteria</taxon>
        <taxon>Pseudomonadati</taxon>
        <taxon>Bacteroidota</taxon>
        <taxon>Bacteroidia</taxon>
        <taxon>Marinilabiliales</taxon>
        <taxon>Prolixibacteraceae</taxon>
        <taxon>Tangfeifania</taxon>
    </lineage>
</organism>
<keyword evidence="6 11" id="KW-0798">TonB box</keyword>
<dbReference type="Proteomes" id="UP000184050">
    <property type="component" value="Unassembled WGS sequence"/>
</dbReference>
<dbReference type="InterPro" id="IPR012910">
    <property type="entry name" value="Plug_dom"/>
</dbReference>
<keyword evidence="5 12" id="KW-0732">Signal</keyword>
<dbReference type="PANTHER" id="PTHR30069:SF29">
    <property type="entry name" value="HEMOGLOBIN AND HEMOGLOBIN-HAPTOGLOBIN-BINDING PROTEIN 1-RELATED"/>
    <property type="match status" value="1"/>
</dbReference>
<evidence type="ECO:0000256" key="2">
    <source>
        <dbReference type="ARBA" id="ARBA00022448"/>
    </source>
</evidence>
<dbReference type="Gene3D" id="2.40.170.20">
    <property type="entry name" value="TonB-dependent receptor, beta-barrel domain"/>
    <property type="match status" value="1"/>
</dbReference>
<evidence type="ECO:0000256" key="8">
    <source>
        <dbReference type="ARBA" id="ARBA00023170"/>
    </source>
</evidence>
<dbReference type="EMBL" id="FQZE01000014">
    <property type="protein sequence ID" value="SHJ24277.1"/>
    <property type="molecule type" value="Genomic_DNA"/>
</dbReference>
<evidence type="ECO:0000259" key="14">
    <source>
        <dbReference type="Pfam" id="PF07715"/>
    </source>
</evidence>
<evidence type="ECO:0000256" key="12">
    <source>
        <dbReference type="SAM" id="SignalP"/>
    </source>
</evidence>
<evidence type="ECO:0000256" key="11">
    <source>
        <dbReference type="RuleBase" id="RU003357"/>
    </source>
</evidence>
<evidence type="ECO:0000256" key="1">
    <source>
        <dbReference type="ARBA" id="ARBA00004571"/>
    </source>
</evidence>
<dbReference type="SUPFAM" id="SSF56935">
    <property type="entry name" value="Porins"/>
    <property type="match status" value="1"/>
</dbReference>
<keyword evidence="16" id="KW-1185">Reference proteome</keyword>
<keyword evidence="7 10" id="KW-0472">Membrane</keyword>
<gene>
    <name evidence="15" type="ORF">SAMN05444280_11439</name>
</gene>
<keyword evidence="8" id="KW-0675">Receptor</keyword>
<dbReference type="PANTHER" id="PTHR30069">
    <property type="entry name" value="TONB-DEPENDENT OUTER MEMBRANE RECEPTOR"/>
    <property type="match status" value="1"/>
</dbReference>
<evidence type="ECO:0000259" key="13">
    <source>
        <dbReference type="Pfam" id="PF00593"/>
    </source>
</evidence>
<feature type="chain" id="PRO_5012974572" evidence="12">
    <location>
        <begin position="25"/>
        <end position="613"/>
    </location>
</feature>
<keyword evidence="2 10" id="KW-0813">Transport</keyword>
<keyword evidence="3 10" id="KW-1134">Transmembrane beta strand</keyword>
<feature type="domain" description="TonB-dependent receptor plug" evidence="14">
    <location>
        <begin position="48"/>
        <end position="164"/>
    </location>
</feature>
<evidence type="ECO:0000256" key="4">
    <source>
        <dbReference type="ARBA" id="ARBA00022692"/>
    </source>
</evidence>
<evidence type="ECO:0000256" key="9">
    <source>
        <dbReference type="ARBA" id="ARBA00023237"/>
    </source>
</evidence>
<dbReference type="AlphaFoldDB" id="A0A1M6HQ22"/>
<protein>
    <submittedName>
        <fullName evidence="15">Iron complex outermembrane recepter protein</fullName>
    </submittedName>
</protein>
<evidence type="ECO:0000256" key="5">
    <source>
        <dbReference type="ARBA" id="ARBA00022729"/>
    </source>
</evidence>
<evidence type="ECO:0000313" key="15">
    <source>
        <dbReference type="EMBL" id="SHJ24277.1"/>
    </source>
</evidence>
<dbReference type="Gene3D" id="2.170.130.10">
    <property type="entry name" value="TonB-dependent receptor, plug domain"/>
    <property type="match status" value="1"/>
</dbReference>
<dbReference type="Pfam" id="PF00593">
    <property type="entry name" value="TonB_dep_Rec_b-barrel"/>
    <property type="match status" value="1"/>
</dbReference>
<dbReference type="RefSeq" id="WP_073169064.1">
    <property type="nucleotide sequence ID" value="NZ_FQZE01000014.1"/>
</dbReference>
<name>A0A1M6HQ22_9BACT</name>
<dbReference type="Pfam" id="PF07715">
    <property type="entry name" value="Plug"/>
    <property type="match status" value="1"/>
</dbReference>